<dbReference type="Gene3D" id="1.25.40.10">
    <property type="entry name" value="Tetratricopeptide repeat domain"/>
    <property type="match status" value="1"/>
</dbReference>
<dbReference type="EMBL" id="JACLYY010000013">
    <property type="protein sequence ID" value="MBM6738882.1"/>
    <property type="molecule type" value="Genomic_DNA"/>
</dbReference>
<dbReference type="GO" id="GO:0004674">
    <property type="term" value="F:protein serine/threonine kinase activity"/>
    <property type="evidence" value="ECO:0007669"/>
    <property type="project" value="UniProtKB-KW"/>
</dbReference>
<dbReference type="Proteomes" id="UP000716906">
    <property type="component" value="Unassembled WGS sequence"/>
</dbReference>
<dbReference type="Gene3D" id="1.10.510.10">
    <property type="entry name" value="Transferase(Phosphotransferase) domain 1"/>
    <property type="match status" value="1"/>
</dbReference>
<dbReference type="SUPFAM" id="SSF56112">
    <property type="entry name" value="Protein kinase-like (PK-like)"/>
    <property type="match status" value="1"/>
</dbReference>
<feature type="region of interest" description="Disordered" evidence="1">
    <location>
        <begin position="167"/>
        <end position="197"/>
    </location>
</feature>
<feature type="compositionally biased region" description="Polar residues" evidence="1">
    <location>
        <begin position="230"/>
        <end position="240"/>
    </location>
</feature>
<feature type="compositionally biased region" description="Basic and acidic residues" evidence="1">
    <location>
        <begin position="182"/>
        <end position="197"/>
    </location>
</feature>
<keyword evidence="4" id="KW-1185">Reference proteome</keyword>
<dbReference type="InterPro" id="IPR011009">
    <property type="entry name" value="Kinase-like_dom_sf"/>
</dbReference>
<keyword evidence="3" id="KW-0808">Transferase</keyword>
<organism evidence="3 4">
    <name type="scientific">Faecalicatena fissicatena</name>
    <dbReference type="NCBI Taxonomy" id="290055"/>
    <lineage>
        <taxon>Bacteria</taxon>
        <taxon>Bacillati</taxon>
        <taxon>Bacillota</taxon>
        <taxon>Clostridia</taxon>
        <taxon>Lachnospirales</taxon>
        <taxon>Lachnospiraceae</taxon>
        <taxon>Faecalicatena</taxon>
    </lineage>
</organism>
<name>A0ABS2EBA4_9FIRM</name>
<dbReference type="InterPro" id="IPR000719">
    <property type="entry name" value="Prot_kinase_dom"/>
</dbReference>
<protein>
    <submittedName>
        <fullName evidence="3">Serine/threonine protein kinase</fullName>
    </submittedName>
</protein>
<dbReference type="PROSITE" id="PS50011">
    <property type="entry name" value="PROTEIN_KINASE_DOM"/>
    <property type="match status" value="1"/>
</dbReference>
<evidence type="ECO:0000313" key="4">
    <source>
        <dbReference type="Proteomes" id="UP000716906"/>
    </source>
</evidence>
<comment type="caution">
    <text evidence="3">The sequence shown here is derived from an EMBL/GenBank/DDBJ whole genome shotgun (WGS) entry which is preliminary data.</text>
</comment>
<dbReference type="InterPro" id="IPR011990">
    <property type="entry name" value="TPR-like_helical_dom_sf"/>
</dbReference>
<gene>
    <name evidence="3" type="ORF">H7U36_12360</name>
</gene>
<feature type="domain" description="Protein kinase" evidence="2">
    <location>
        <begin position="1"/>
        <end position="206"/>
    </location>
</feature>
<evidence type="ECO:0000256" key="1">
    <source>
        <dbReference type="SAM" id="MobiDB-lite"/>
    </source>
</evidence>
<accession>A0ABS2EBA4</accession>
<evidence type="ECO:0000259" key="2">
    <source>
        <dbReference type="PROSITE" id="PS50011"/>
    </source>
</evidence>
<keyword evidence="3" id="KW-0723">Serine/threonine-protein kinase</keyword>
<proteinExistence type="predicted"/>
<dbReference type="RefSeq" id="WP_033124311.1">
    <property type="nucleotide sequence ID" value="NZ_JACLYY010000013.1"/>
</dbReference>
<reference evidence="3 4" key="1">
    <citation type="journal article" date="2021" name="Sci. Rep.">
        <title>The distribution of antibiotic resistance genes in chicken gut microbiota commensals.</title>
        <authorList>
            <person name="Juricova H."/>
            <person name="Matiasovicova J."/>
            <person name="Kubasova T."/>
            <person name="Cejkova D."/>
            <person name="Rychlik I."/>
        </authorList>
    </citation>
    <scope>NUCLEOTIDE SEQUENCE [LARGE SCALE GENOMIC DNA]</scope>
    <source>
        <strain evidence="3 4">An773</strain>
    </source>
</reference>
<keyword evidence="3" id="KW-0418">Kinase</keyword>
<evidence type="ECO:0000313" key="3">
    <source>
        <dbReference type="EMBL" id="MBM6738882.1"/>
    </source>
</evidence>
<sequence>MEQQTEYDILKLVENQGRCYVSSDCMPGVLLASCLKYRPSLPREQLLAWMRQILEELEKFHRCRGNPCYQYVNPYSMIAGEDGRIHLLDLSAAGQQELRKKLTRRSVRESFLMPDNQYCQRESLADDIYGIGRTFQYMLAAVETDPPIQGGTKRKLQKIIFRCLSQTPGQEKRGRSRKQYHSVREISEQFPKDRQETKKTRKAMVIAAAAVSFTAVMVITAKDPADKSVQENSKSPQESSEGGAGESPRNSTKAKTEGETEEAAQTADQLKFDMAMLYFLELEDYRESRQLFREAGQDNFLAAGYAELSACMLDADYMDAEELETLLKELQENMPDRADYRYYLSILRGYGLLEKDEAKEEIIRLGEQLFALRDWTEADRDHEKEKEARWMLAGAFEAAGKPEKSAEQYGYILELEEEEGIREQIYSSLISLCGESGDMEAAWEYCQRGLEELTDSVLLRVQYIRMQCASPETDRQVCAQTIQKFLREVPKIADEPEFKKLQEEYEIKVEGEEVWVGK</sequence>
<feature type="region of interest" description="Disordered" evidence="1">
    <location>
        <begin position="225"/>
        <end position="265"/>
    </location>
</feature>